<dbReference type="AlphaFoldDB" id="A0A0H1BJQ2"/>
<feature type="region of interest" description="Disordered" evidence="1">
    <location>
        <begin position="1"/>
        <end position="74"/>
    </location>
</feature>
<feature type="compositionally biased region" description="Low complexity" evidence="1">
    <location>
        <begin position="42"/>
        <end position="67"/>
    </location>
</feature>
<gene>
    <name evidence="2" type="ORF">EMPG_13077</name>
</gene>
<evidence type="ECO:0000313" key="3">
    <source>
        <dbReference type="Proteomes" id="UP000053573"/>
    </source>
</evidence>
<comment type="caution">
    <text evidence="2">The sequence shown here is derived from an EMBL/GenBank/DDBJ whole genome shotgun (WGS) entry which is preliminary data.</text>
</comment>
<name>A0A0H1BJQ2_9EURO</name>
<keyword evidence="3" id="KW-1185">Reference proteome</keyword>
<organism evidence="2 3">
    <name type="scientific">Blastomyces silverae</name>
    <dbReference type="NCBI Taxonomy" id="2060906"/>
    <lineage>
        <taxon>Eukaryota</taxon>
        <taxon>Fungi</taxon>
        <taxon>Dikarya</taxon>
        <taxon>Ascomycota</taxon>
        <taxon>Pezizomycotina</taxon>
        <taxon>Eurotiomycetes</taxon>
        <taxon>Eurotiomycetidae</taxon>
        <taxon>Onygenales</taxon>
        <taxon>Ajellomycetaceae</taxon>
        <taxon>Blastomyces</taxon>
    </lineage>
</organism>
<protein>
    <submittedName>
        <fullName evidence="2">Uncharacterized protein</fullName>
    </submittedName>
</protein>
<evidence type="ECO:0000256" key="1">
    <source>
        <dbReference type="SAM" id="MobiDB-lite"/>
    </source>
</evidence>
<feature type="non-terminal residue" evidence="2">
    <location>
        <position position="1"/>
    </location>
</feature>
<accession>A0A0H1BJQ2</accession>
<proteinExistence type="predicted"/>
<dbReference type="EMBL" id="LDEV01001375">
    <property type="protein sequence ID" value="KLJ11769.1"/>
    <property type="molecule type" value="Genomic_DNA"/>
</dbReference>
<evidence type="ECO:0000313" key="2">
    <source>
        <dbReference type="EMBL" id="KLJ11769.1"/>
    </source>
</evidence>
<reference evidence="3" key="1">
    <citation type="journal article" date="2015" name="PLoS Genet.">
        <title>The dynamic genome and transcriptome of the human fungal pathogen Blastomyces and close relative Emmonsia.</title>
        <authorList>
            <person name="Munoz J.F."/>
            <person name="Gauthier G.M."/>
            <person name="Desjardins C.A."/>
            <person name="Gallo J.E."/>
            <person name="Holder J."/>
            <person name="Sullivan T.D."/>
            <person name="Marty A.J."/>
            <person name="Carmen J.C."/>
            <person name="Chen Z."/>
            <person name="Ding L."/>
            <person name="Gujja S."/>
            <person name="Magrini V."/>
            <person name="Misas E."/>
            <person name="Mitreva M."/>
            <person name="Priest M."/>
            <person name="Saif S."/>
            <person name="Whiston E.A."/>
            <person name="Young S."/>
            <person name="Zeng Q."/>
            <person name="Goldman W.E."/>
            <person name="Mardis E.R."/>
            <person name="Taylor J.W."/>
            <person name="McEwen J.G."/>
            <person name="Clay O.K."/>
            <person name="Klein B.S."/>
            <person name="Cuomo C.A."/>
        </authorList>
    </citation>
    <scope>NUCLEOTIDE SEQUENCE [LARGE SCALE GENOMIC DNA]</scope>
    <source>
        <strain evidence="3">UAMH 139</strain>
    </source>
</reference>
<feature type="compositionally biased region" description="Polar residues" evidence="1">
    <location>
        <begin position="15"/>
        <end position="26"/>
    </location>
</feature>
<dbReference type="Proteomes" id="UP000053573">
    <property type="component" value="Unassembled WGS sequence"/>
</dbReference>
<sequence>MWIIGMRRIRLRSGPSPQTQNGKPQHNPTCPSTTTPNPPPSTSTSKASATSNQTPSSNKASPSSNASLQRSSPP</sequence>